<protein>
    <submittedName>
        <fullName evidence="2">Monovalent cation/proton antiporter, MnhG/PhaG subunit</fullName>
    </submittedName>
</protein>
<evidence type="ECO:0000256" key="1">
    <source>
        <dbReference type="SAM" id="Phobius"/>
    </source>
</evidence>
<reference evidence="3" key="2">
    <citation type="submission" date="2012-01" db="EMBL/GenBank/DDBJ databases">
        <title>Complete sequence of chromosome of Marinitoga piezophila KA3.</title>
        <authorList>
            <person name="Lucas S."/>
            <person name="Han J."/>
            <person name="Lapidus A."/>
            <person name="Cheng J.-F."/>
            <person name="Goodwin L."/>
            <person name="Pitluck S."/>
            <person name="Peters L."/>
            <person name="Mikhailova N."/>
            <person name="Teshima H."/>
            <person name="Detter J.C."/>
            <person name="Han C."/>
            <person name="Tapia R."/>
            <person name="Land M."/>
            <person name="Hauser L."/>
            <person name="Kyrpides N."/>
            <person name="Ivanova N."/>
            <person name="Pagani I."/>
            <person name="Jebbar M."/>
            <person name="Vannier P."/>
            <person name="Oger P."/>
            <person name="Cario A."/>
            <person name="Bartlett D."/>
            <person name="Noll K.M."/>
            <person name="Woyke T."/>
        </authorList>
    </citation>
    <scope>NUCLEOTIDE SEQUENCE [LARGE SCALE GENOMIC DNA]</scope>
    <source>
        <strain evidence="3">DSM 14283 / JCM 11233 / KA3</strain>
    </source>
</reference>
<organism evidence="2 3">
    <name type="scientific">Marinitoga piezophila (strain DSM 14283 / JCM 11233 / KA3)</name>
    <dbReference type="NCBI Taxonomy" id="443254"/>
    <lineage>
        <taxon>Bacteria</taxon>
        <taxon>Thermotogati</taxon>
        <taxon>Thermotogota</taxon>
        <taxon>Thermotogae</taxon>
        <taxon>Petrotogales</taxon>
        <taxon>Petrotogaceae</taxon>
        <taxon>Marinitoga</taxon>
    </lineage>
</organism>
<dbReference type="NCBIfam" id="TIGR01300">
    <property type="entry name" value="CPA3_mnhG_phaG"/>
    <property type="match status" value="1"/>
</dbReference>
<dbReference type="InterPro" id="IPR005133">
    <property type="entry name" value="PhaG_MnhG_YufB"/>
</dbReference>
<gene>
    <name evidence="2" type="ordered locus">Marpi_0615</name>
</gene>
<dbReference type="AlphaFoldDB" id="H2J5R8"/>
<dbReference type="GO" id="GO:0015385">
    <property type="term" value="F:sodium:proton antiporter activity"/>
    <property type="evidence" value="ECO:0007669"/>
    <property type="project" value="TreeGrafter"/>
</dbReference>
<dbReference type="HOGENOM" id="CLU_121334_2_1_0"/>
<feature type="transmembrane region" description="Helical" evidence="1">
    <location>
        <begin position="6"/>
        <end position="24"/>
    </location>
</feature>
<dbReference type="STRING" id="443254.Marpi_0615"/>
<dbReference type="RefSeq" id="WP_014296126.1">
    <property type="nucleotide sequence ID" value="NC_016751.1"/>
</dbReference>
<keyword evidence="1" id="KW-0812">Transmembrane</keyword>
<dbReference type="OrthoDB" id="9806575at2"/>
<evidence type="ECO:0000313" key="2">
    <source>
        <dbReference type="EMBL" id="AEX85054.1"/>
    </source>
</evidence>
<reference evidence="2 3" key="1">
    <citation type="journal article" date="2012" name="J. Bacteriol.">
        <title>Complete Genome Sequence of the Thermophilic, Piezophilic, Heterotrophic Bacterium Marinitoga piezophila KA3.</title>
        <authorList>
            <person name="Lucas S."/>
            <person name="Han J."/>
            <person name="Lapidus A."/>
            <person name="Cheng J.F."/>
            <person name="Goodwin L.A."/>
            <person name="Pitluck S."/>
            <person name="Peters L."/>
            <person name="Mikhailova N."/>
            <person name="Teshima H."/>
            <person name="Detter J.C."/>
            <person name="Han C."/>
            <person name="Tapia R."/>
            <person name="Land M."/>
            <person name="Hauser L."/>
            <person name="Kyrpides N.C."/>
            <person name="Ivanova N."/>
            <person name="Pagani I."/>
            <person name="Vannier P."/>
            <person name="Oger P."/>
            <person name="Bartlett D.H."/>
            <person name="Noll K.M."/>
            <person name="Woyke T."/>
            <person name="Jebbar M."/>
        </authorList>
    </citation>
    <scope>NUCLEOTIDE SEQUENCE [LARGE SCALE GENOMIC DNA]</scope>
    <source>
        <strain evidence="3">DSM 14283 / JCM 11233 / KA3</strain>
    </source>
</reference>
<accession>H2J5R8</accession>
<dbReference type="PANTHER" id="PTHR34703">
    <property type="entry name" value="ANTIPORTER SUBUNIT MNHG2-RELATED"/>
    <property type="match status" value="1"/>
</dbReference>
<keyword evidence="3" id="KW-1185">Reference proteome</keyword>
<evidence type="ECO:0000313" key="3">
    <source>
        <dbReference type="Proteomes" id="UP000007161"/>
    </source>
</evidence>
<dbReference type="KEGG" id="mpz:Marpi_0615"/>
<keyword evidence="1" id="KW-0472">Membrane</keyword>
<proteinExistence type="predicted"/>
<dbReference type="Pfam" id="PF03334">
    <property type="entry name" value="PhaG_MnhG_YufB"/>
    <property type="match status" value="1"/>
</dbReference>
<dbReference type="PANTHER" id="PTHR34703:SF1">
    <property type="entry name" value="ANTIPORTER SUBUNIT MNHG2-RELATED"/>
    <property type="match status" value="1"/>
</dbReference>
<dbReference type="NCBIfam" id="NF009314">
    <property type="entry name" value="PRK12674.1-2"/>
    <property type="match status" value="1"/>
</dbReference>
<sequence>MSAIGYILMIIGALFYVLGGLGLYRMPDVYNRLQAATKATTLGTFSLVLGVGIAQPAWFIKTLLIVVFLTITNPVGSSVLAKASYIYGAKPFKLVKNELDELYNKSRGDENADN</sequence>
<dbReference type="eggNOG" id="COG1320">
    <property type="taxonomic scope" value="Bacteria"/>
</dbReference>
<dbReference type="Proteomes" id="UP000007161">
    <property type="component" value="Chromosome"/>
</dbReference>
<name>H2J5R8_MARPK</name>
<dbReference type="EMBL" id="CP003257">
    <property type="protein sequence ID" value="AEX85054.1"/>
    <property type="molecule type" value="Genomic_DNA"/>
</dbReference>
<feature type="transmembrane region" description="Helical" evidence="1">
    <location>
        <begin position="36"/>
        <end position="58"/>
    </location>
</feature>
<keyword evidence="1" id="KW-1133">Transmembrane helix</keyword>